<feature type="region of interest" description="Disordered" evidence="1">
    <location>
        <begin position="1"/>
        <end position="127"/>
    </location>
</feature>
<evidence type="ECO:0008006" key="4">
    <source>
        <dbReference type="Google" id="ProtNLM"/>
    </source>
</evidence>
<organism evidence="2 3">
    <name type="scientific">Aspergillus avenaceus</name>
    <dbReference type="NCBI Taxonomy" id="36643"/>
    <lineage>
        <taxon>Eukaryota</taxon>
        <taxon>Fungi</taxon>
        <taxon>Dikarya</taxon>
        <taxon>Ascomycota</taxon>
        <taxon>Pezizomycotina</taxon>
        <taxon>Eurotiomycetes</taxon>
        <taxon>Eurotiomycetidae</taxon>
        <taxon>Eurotiales</taxon>
        <taxon>Aspergillaceae</taxon>
        <taxon>Aspergillus</taxon>
        <taxon>Aspergillus subgen. Circumdati</taxon>
    </lineage>
</organism>
<dbReference type="Proteomes" id="UP000325780">
    <property type="component" value="Unassembled WGS sequence"/>
</dbReference>
<dbReference type="SUPFAM" id="SSF53098">
    <property type="entry name" value="Ribonuclease H-like"/>
    <property type="match status" value="1"/>
</dbReference>
<proteinExistence type="predicted"/>
<dbReference type="InterPro" id="IPR012337">
    <property type="entry name" value="RNaseH-like_sf"/>
</dbReference>
<gene>
    <name evidence="2" type="ORF">BDV25DRAFT_136139</name>
</gene>
<name>A0A5N6U6E0_ASPAV</name>
<feature type="compositionally biased region" description="Polar residues" evidence="1">
    <location>
        <begin position="29"/>
        <end position="40"/>
    </location>
</feature>
<dbReference type="OrthoDB" id="3548481at2759"/>
<sequence length="330" mass="37426">MALVKSRNQIVPPFTPTTKRRKTHKPTANEPNQALTAPESQNRKEEKEKEQEKEEGTEQEKEETQNGQEETQTEKEGSQSGKEQSQTGKQTKKKTEQKQQQQQTKSKSEQKRKRKEKEQHRKEYQATFHATLSTRFYGELTADKEDDAIPFAFEQEEQASASRQVMYADASGNWQFASVAVSCRNPDDRSWVDNQYFVTDIVGQKIELGELFGIGAALKLRLEKQRQMGPVATGSGGDELLIFSDSHSAMRLIIAYDKNPFKVKQDKAPLAQKVCLLSHQLWLLGVKVRIHWVPGHPKRGKSPQGHKRVDLLCSKAVDGAKPKTSSYLDC</sequence>
<accession>A0A5N6U6E0</accession>
<dbReference type="GO" id="GO:0003676">
    <property type="term" value="F:nucleic acid binding"/>
    <property type="evidence" value="ECO:0007669"/>
    <property type="project" value="InterPro"/>
</dbReference>
<dbReference type="EMBL" id="ML742031">
    <property type="protein sequence ID" value="KAE8154213.1"/>
    <property type="molecule type" value="Genomic_DNA"/>
</dbReference>
<reference evidence="2 3" key="1">
    <citation type="submission" date="2019-04" db="EMBL/GenBank/DDBJ databases">
        <title>Friends and foes A comparative genomics study of 23 Aspergillus species from section Flavi.</title>
        <authorList>
            <consortium name="DOE Joint Genome Institute"/>
            <person name="Kjaerbolling I."/>
            <person name="Vesth T."/>
            <person name="Frisvad J.C."/>
            <person name="Nybo J.L."/>
            <person name="Theobald S."/>
            <person name="Kildgaard S."/>
            <person name="Isbrandt T."/>
            <person name="Kuo A."/>
            <person name="Sato A."/>
            <person name="Lyhne E.K."/>
            <person name="Kogle M.E."/>
            <person name="Wiebenga A."/>
            <person name="Kun R.S."/>
            <person name="Lubbers R.J."/>
            <person name="Makela M.R."/>
            <person name="Barry K."/>
            <person name="Chovatia M."/>
            <person name="Clum A."/>
            <person name="Daum C."/>
            <person name="Haridas S."/>
            <person name="He G."/>
            <person name="LaButti K."/>
            <person name="Lipzen A."/>
            <person name="Mondo S."/>
            <person name="Riley R."/>
            <person name="Salamov A."/>
            <person name="Simmons B.A."/>
            <person name="Magnuson J.K."/>
            <person name="Henrissat B."/>
            <person name="Mortensen U.H."/>
            <person name="Larsen T.O."/>
            <person name="Devries R.P."/>
            <person name="Grigoriev I.V."/>
            <person name="Machida M."/>
            <person name="Baker S.E."/>
            <person name="Andersen M.R."/>
        </authorList>
    </citation>
    <scope>NUCLEOTIDE SEQUENCE [LARGE SCALE GENOMIC DNA]</scope>
    <source>
        <strain evidence="2 3">IBT 18842</strain>
    </source>
</reference>
<evidence type="ECO:0000313" key="3">
    <source>
        <dbReference type="Proteomes" id="UP000325780"/>
    </source>
</evidence>
<dbReference type="InterPro" id="IPR036397">
    <property type="entry name" value="RNaseH_sf"/>
</dbReference>
<dbReference type="AlphaFoldDB" id="A0A5N6U6E0"/>
<dbReference type="Gene3D" id="3.30.420.10">
    <property type="entry name" value="Ribonuclease H-like superfamily/Ribonuclease H"/>
    <property type="match status" value="1"/>
</dbReference>
<protein>
    <recommendedName>
        <fullName evidence="4">RNase H type-1 domain-containing protein</fullName>
    </recommendedName>
</protein>
<feature type="compositionally biased region" description="Basic and acidic residues" evidence="1">
    <location>
        <begin position="41"/>
        <end position="64"/>
    </location>
</feature>
<evidence type="ECO:0000256" key="1">
    <source>
        <dbReference type="SAM" id="MobiDB-lite"/>
    </source>
</evidence>
<evidence type="ECO:0000313" key="2">
    <source>
        <dbReference type="EMBL" id="KAE8154213.1"/>
    </source>
</evidence>
<keyword evidence="3" id="KW-1185">Reference proteome</keyword>